<reference evidence="3 4" key="1">
    <citation type="submission" date="2018-08" db="EMBL/GenBank/DDBJ databases">
        <title>Achromobacter xylosoxidans Genome sequencing and assembly.</title>
        <authorList>
            <person name="Wang R."/>
            <person name="Rensing C."/>
            <person name="Li Y."/>
        </authorList>
    </citation>
    <scope>NUCLEOTIDE SEQUENCE [LARGE SCALE GENOMIC DNA]</scope>
    <source>
        <strain evidence="3 4">GD003A</strain>
    </source>
</reference>
<dbReference type="RefSeq" id="WP_059380339.1">
    <property type="nucleotide sequence ID" value="NZ_CP061008.1"/>
</dbReference>
<dbReference type="InterPro" id="IPR022548">
    <property type="entry name" value="DUF2846"/>
</dbReference>
<dbReference type="OrthoDB" id="8775745at2"/>
<evidence type="ECO:0000259" key="2">
    <source>
        <dbReference type="Pfam" id="PF11008"/>
    </source>
</evidence>
<dbReference type="AlphaFoldDB" id="A0A424W8C8"/>
<accession>A0A424W8C8</accession>
<dbReference type="Pfam" id="PF11008">
    <property type="entry name" value="DUF2846"/>
    <property type="match status" value="1"/>
</dbReference>
<comment type="caution">
    <text evidence="3">The sequence shown here is derived from an EMBL/GenBank/DDBJ whole genome shotgun (WGS) entry which is preliminary data.</text>
</comment>
<evidence type="ECO:0000313" key="3">
    <source>
        <dbReference type="EMBL" id="RPJ89461.1"/>
    </source>
</evidence>
<feature type="domain" description="DUF2846" evidence="2">
    <location>
        <begin position="38"/>
        <end position="120"/>
    </location>
</feature>
<protein>
    <submittedName>
        <fullName evidence="3">DUF2846 domain-containing protein</fullName>
    </submittedName>
</protein>
<dbReference type="Proteomes" id="UP000285324">
    <property type="component" value="Unassembled WGS sequence"/>
</dbReference>
<name>A0A424W8C8_ALCXX</name>
<feature type="signal peptide" evidence="1">
    <location>
        <begin position="1"/>
        <end position="22"/>
    </location>
</feature>
<gene>
    <name evidence="3" type="ORF">DY367_22740</name>
</gene>
<evidence type="ECO:0000313" key="4">
    <source>
        <dbReference type="Proteomes" id="UP000285324"/>
    </source>
</evidence>
<dbReference type="PROSITE" id="PS51257">
    <property type="entry name" value="PROKAR_LIPOPROTEIN"/>
    <property type="match status" value="1"/>
</dbReference>
<dbReference type="EMBL" id="QVXO01000041">
    <property type="protein sequence ID" value="RPJ89461.1"/>
    <property type="molecule type" value="Genomic_DNA"/>
</dbReference>
<proteinExistence type="predicted"/>
<sequence>MKSWIKSSLAALGAAVLLSACAGPRYGDVADRIPALEAAEGRIYFYQPATPNGDKVAQPAILVDGRKVGRSKSGRFFFVDRAPGEVEVITATDRKERKDALKVPLAGGQTQYVRVDVAGGRQVLRLEASADVAVQAMSDLRYWGAGRREREPLRYE</sequence>
<keyword evidence="1" id="KW-0732">Signal</keyword>
<feature type="chain" id="PRO_5019473174" evidence="1">
    <location>
        <begin position="23"/>
        <end position="156"/>
    </location>
</feature>
<organism evidence="3 4">
    <name type="scientific">Alcaligenes xylosoxydans xylosoxydans</name>
    <name type="common">Achromobacter xylosoxidans</name>
    <dbReference type="NCBI Taxonomy" id="85698"/>
    <lineage>
        <taxon>Bacteria</taxon>
        <taxon>Pseudomonadati</taxon>
        <taxon>Pseudomonadota</taxon>
        <taxon>Betaproteobacteria</taxon>
        <taxon>Burkholderiales</taxon>
        <taxon>Alcaligenaceae</taxon>
        <taxon>Achromobacter</taxon>
    </lineage>
</organism>
<evidence type="ECO:0000256" key="1">
    <source>
        <dbReference type="SAM" id="SignalP"/>
    </source>
</evidence>